<reference evidence="2 3" key="1">
    <citation type="journal article" date="2017" name="Mol. Ecol.">
        <title>Comparative and population genomic landscape of Phellinus noxius: A hypervariable fungus causing root rot in trees.</title>
        <authorList>
            <person name="Chung C.L."/>
            <person name="Lee T.J."/>
            <person name="Akiba M."/>
            <person name="Lee H.H."/>
            <person name="Kuo T.H."/>
            <person name="Liu D."/>
            <person name="Ke H.M."/>
            <person name="Yokoi T."/>
            <person name="Roa M.B."/>
            <person name="Lu M.J."/>
            <person name="Chang Y.Y."/>
            <person name="Ann P.J."/>
            <person name="Tsai J.N."/>
            <person name="Chen C.Y."/>
            <person name="Tzean S.S."/>
            <person name="Ota Y."/>
            <person name="Hattori T."/>
            <person name="Sahashi N."/>
            <person name="Liou R.F."/>
            <person name="Kikuchi T."/>
            <person name="Tsai I.J."/>
        </authorList>
    </citation>
    <scope>NUCLEOTIDE SEQUENCE [LARGE SCALE GENOMIC DNA]</scope>
    <source>
        <strain evidence="2 3">FFPRI411160</strain>
    </source>
</reference>
<evidence type="ECO:0000313" key="2">
    <source>
        <dbReference type="EMBL" id="PAV18766.1"/>
    </source>
</evidence>
<dbReference type="EMBL" id="NBII01000005">
    <property type="protein sequence ID" value="PAV18766.1"/>
    <property type="molecule type" value="Genomic_DNA"/>
</dbReference>
<accession>A0A286UGL8</accession>
<protein>
    <submittedName>
        <fullName evidence="2">Uncharacterized protein</fullName>
    </submittedName>
</protein>
<dbReference type="AlphaFoldDB" id="A0A286UGL8"/>
<dbReference type="InParanoid" id="A0A286UGL8"/>
<evidence type="ECO:0000313" key="3">
    <source>
        <dbReference type="Proteomes" id="UP000217199"/>
    </source>
</evidence>
<comment type="caution">
    <text evidence="2">The sequence shown here is derived from an EMBL/GenBank/DDBJ whole genome shotgun (WGS) entry which is preliminary data.</text>
</comment>
<sequence>MSRKSGAASLAISSPQRRRPTSMKEHKTYITLERPLRRTQKSSRITDRWPMLNRIIRGNKSIVSASQIPYVDGTDTSEEEEEEEGLVILHTTKTLKRTQTYKYQTRKVHPTSPAYPSPLSGVKPIRRLPVARHNYINCGYSQSALFHQRELWKKRKSEWEDYEYLLWQAGVTHEEAYGGMSGDDPSHSLPPLLANALLKTKDCTNSEAFRLTKPLVEESVPINPATVPRLGDLSSIKNSFLASVDTWFCDVPLWTLHKLIWIHDVNHRVKSNPTPDVWSNIRNSCCEEPNPSNCSSETLLSSFTDCSGSTMINTSPCEYQKHTTNHPTTCEETGMKGRSTLAILKKNTELWPWEKCWEARWEILCHQMHCAENLLEISQDLDPYPTSPKKVIQLILTTSYNLYDPYTYNNATLSGCDEESQVKKDRTDQEDWTSCYDNDDEYGAVKSEPESRSRFGAHVDPASMFATATEAQITLYTTPHKPFSRQPSCIKKSCFQEDIDELTNSTHHLVVS</sequence>
<gene>
    <name evidence="2" type="ORF">PNOK_0560900</name>
</gene>
<name>A0A286UGL8_9AGAM</name>
<evidence type="ECO:0000256" key="1">
    <source>
        <dbReference type="SAM" id="MobiDB-lite"/>
    </source>
</evidence>
<proteinExistence type="predicted"/>
<feature type="region of interest" description="Disordered" evidence="1">
    <location>
        <begin position="1"/>
        <end position="28"/>
    </location>
</feature>
<keyword evidence="3" id="KW-1185">Reference proteome</keyword>
<dbReference type="OrthoDB" id="2921613at2759"/>
<dbReference type="Proteomes" id="UP000217199">
    <property type="component" value="Unassembled WGS sequence"/>
</dbReference>
<organism evidence="2 3">
    <name type="scientific">Pyrrhoderma noxium</name>
    <dbReference type="NCBI Taxonomy" id="2282107"/>
    <lineage>
        <taxon>Eukaryota</taxon>
        <taxon>Fungi</taxon>
        <taxon>Dikarya</taxon>
        <taxon>Basidiomycota</taxon>
        <taxon>Agaricomycotina</taxon>
        <taxon>Agaricomycetes</taxon>
        <taxon>Hymenochaetales</taxon>
        <taxon>Hymenochaetaceae</taxon>
        <taxon>Pyrrhoderma</taxon>
    </lineage>
</organism>